<comment type="function">
    <text evidence="9">Probably acts as a heme chaperone, transferring heme to an unknown acceptor. Binds one molecule of heme per monomer, possibly covalently. Binds 1 [4Fe-4S] cluster. The cluster is coordinated with 3 cysteines and an exchangeable S-adenosyl-L-methionine.</text>
</comment>
<keyword evidence="9" id="KW-0963">Cytoplasm</keyword>
<dbReference type="NCBIfam" id="TIGR00539">
    <property type="entry name" value="hemN_rel"/>
    <property type="match status" value="1"/>
</dbReference>
<dbReference type="InterPro" id="IPR006638">
    <property type="entry name" value="Elp3/MiaA/NifB-like_rSAM"/>
</dbReference>
<evidence type="ECO:0000259" key="10">
    <source>
        <dbReference type="PROSITE" id="PS51918"/>
    </source>
</evidence>
<evidence type="ECO:0000313" key="12">
    <source>
        <dbReference type="Proteomes" id="UP001375370"/>
    </source>
</evidence>
<dbReference type="Pfam" id="PF06969">
    <property type="entry name" value="HemN_C"/>
    <property type="match status" value="1"/>
</dbReference>
<keyword evidence="8 9" id="KW-0143">Chaperone</keyword>
<dbReference type="SUPFAM" id="SSF102114">
    <property type="entry name" value="Radical SAM enzymes"/>
    <property type="match status" value="1"/>
</dbReference>
<evidence type="ECO:0000256" key="4">
    <source>
        <dbReference type="ARBA" id="ARBA00022691"/>
    </source>
</evidence>
<dbReference type="PROSITE" id="PS51918">
    <property type="entry name" value="RADICAL_SAM"/>
    <property type="match status" value="1"/>
</dbReference>
<keyword evidence="12" id="KW-1185">Reference proteome</keyword>
<protein>
    <recommendedName>
        <fullName evidence="2 9">Heme chaperone HemW</fullName>
    </recommendedName>
</protein>
<keyword evidence="5 9" id="KW-0479">Metal-binding</keyword>
<dbReference type="Gene3D" id="3.20.20.70">
    <property type="entry name" value="Aldolase class I"/>
    <property type="match status" value="1"/>
</dbReference>
<evidence type="ECO:0000256" key="7">
    <source>
        <dbReference type="ARBA" id="ARBA00023014"/>
    </source>
</evidence>
<evidence type="ECO:0000313" key="11">
    <source>
        <dbReference type="EMBL" id="WWX25113.1"/>
    </source>
</evidence>
<dbReference type="Proteomes" id="UP001375370">
    <property type="component" value="Chromosome"/>
</dbReference>
<comment type="subcellular location">
    <subcellularLocation>
        <location evidence="9">Cytoplasm</location>
    </subcellularLocation>
</comment>
<dbReference type="InterPro" id="IPR007197">
    <property type="entry name" value="rSAM"/>
</dbReference>
<evidence type="ECO:0000256" key="9">
    <source>
        <dbReference type="RuleBase" id="RU364116"/>
    </source>
</evidence>
<name>A0ABZ2J8L0_9CHLR</name>
<gene>
    <name evidence="11" type="primary">hemW</name>
    <name evidence="11" type="ORF">V8247_07585</name>
</gene>
<reference evidence="11 12" key="1">
    <citation type="submission" date="2024-03" db="EMBL/GenBank/DDBJ databases">
        <title>A Dehalogenimonas Isolated from Estuarine Sediments Dihaloeliminates Chlorinated Alkanes.</title>
        <authorList>
            <person name="Yang Y."/>
            <person name="Wang H."/>
        </authorList>
    </citation>
    <scope>NUCLEOTIDE SEQUENCE [LARGE SCALE GENOMIC DNA]</scope>
    <source>
        <strain evidence="11 12">W</strain>
    </source>
</reference>
<dbReference type="RefSeq" id="WP_338737253.1">
    <property type="nucleotide sequence ID" value="NZ_CP146612.1"/>
</dbReference>
<keyword evidence="6 9" id="KW-0408">Iron</keyword>
<dbReference type="InterPro" id="IPR010723">
    <property type="entry name" value="HemN_C"/>
</dbReference>
<keyword evidence="7 9" id="KW-0411">Iron-sulfur</keyword>
<dbReference type="PANTHER" id="PTHR13932">
    <property type="entry name" value="COPROPORPHYRINIGEN III OXIDASE"/>
    <property type="match status" value="1"/>
</dbReference>
<dbReference type="CDD" id="cd01335">
    <property type="entry name" value="Radical_SAM"/>
    <property type="match status" value="1"/>
</dbReference>
<dbReference type="SFLD" id="SFLDF00562">
    <property type="entry name" value="HemN-like__clustered_with_heat"/>
    <property type="match status" value="1"/>
</dbReference>
<dbReference type="InterPro" id="IPR058240">
    <property type="entry name" value="rSAM_sf"/>
</dbReference>
<organism evidence="11 12">
    <name type="scientific">Candidatus Dehalogenimonas loeffleri</name>
    <dbReference type="NCBI Taxonomy" id="3127115"/>
    <lineage>
        <taxon>Bacteria</taxon>
        <taxon>Bacillati</taxon>
        <taxon>Chloroflexota</taxon>
        <taxon>Dehalococcoidia</taxon>
        <taxon>Dehalococcoidales</taxon>
        <taxon>Dehalococcoidaceae</taxon>
        <taxon>Dehalogenimonas</taxon>
    </lineage>
</organism>
<dbReference type="SFLD" id="SFLDS00029">
    <property type="entry name" value="Radical_SAM"/>
    <property type="match status" value="1"/>
</dbReference>
<evidence type="ECO:0000256" key="1">
    <source>
        <dbReference type="ARBA" id="ARBA00006100"/>
    </source>
</evidence>
<dbReference type="SFLD" id="SFLDG01065">
    <property type="entry name" value="anaerobic_coproporphyrinogen-I"/>
    <property type="match status" value="1"/>
</dbReference>
<dbReference type="InterPro" id="IPR004559">
    <property type="entry name" value="HemW-like"/>
</dbReference>
<feature type="domain" description="Radical SAM core" evidence="10">
    <location>
        <begin position="1"/>
        <end position="235"/>
    </location>
</feature>
<evidence type="ECO:0000256" key="6">
    <source>
        <dbReference type="ARBA" id="ARBA00023004"/>
    </source>
</evidence>
<accession>A0ABZ2J8L0</accession>
<dbReference type="PANTHER" id="PTHR13932:SF5">
    <property type="entry name" value="RADICAL S-ADENOSYL METHIONINE DOMAIN-CONTAINING PROTEIN 1, MITOCHONDRIAL"/>
    <property type="match status" value="1"/>
</dbReference>
<sequence length="376" mass="41717">MTDISLYIHIPFCARRCAYCSFTSFTGRNRQIPEYIEALAREISLTRRPQRSVATIYFGGGTPSLIQPEDIQRLIAEVNRHYCITEGAEITLEANPGTVNPGYLRNIRLAGVNRLSLGAQSLDDRDLGSLGRTHSQSDIYMAIADARGAGFDNISLDFIYGLSRSRPDGWELMLGRIAELSVEHLSLYGLTVEEGTPLAAAVRSGEAAVPDPDAAAAEYEQATEMLKVAGYQQYEISNWARPGRESRHNLVYWRRGEYLGLGVGAHSLLDNQRLSNTADLDDYLAALSHGWMPCVTEDTINTETALAEAVILGLRLNRGVSADDIASWYNIDLFHRFETEINELIGLGLMDISDGRLRLTSRGRLLGNEVFLRFLP</sequence>
<dbReference type="InterPro" id="IPR034505">
    <property type="entry name" value="Coproporphyrinogen-III_oxidase"/>
</dbReference>
<dbReference type="SMART" id="SM00729">
    <property type="entry name" value="Elp3"/>
    <property type="match status" value="1"/>
</dbReference>
<dbReference type="SFLD" id="SFLDF00288">
    <property type="entry name" value="HemN-like__clustered_with_nucl"/>
    <property type="match status" value="1"/>
</dbReference>
<evidence type="ECO:0000256" key="8">
    <source>
        <dbReference type="ARBA" id="ARBA00023186"/>
    </source>
</evidence>
<proteinExistence type="inferred from homology"/>
<keyword evidence="9" id="KW-0004">4Fe-4S</keyword>
<keyword evidence="3 9" id="KW-0349">Heme</keyword>
<dbReference type="InterPro" id="IPR013785">
    <property type="entry name" value="Aldolase_TIM"/>
</dbReference>
<dbReference type="EMBL" id="CP146612">
    <property type="protein sequence ID" value="WWX25113.1"/>
    <property type="molecule type" value="Genomic_DNA"/>
</dbReference>
<evidence type="ECO:0000256" key="3">
    <source>
        <dbReference type="ARBA" id="ARBA00022617"/>
    </source>
</evidence>
<dbReference type="Pfam" id="PF04055">
    <property type="entry name" value="Radical_SAM"/>
    <property type="match status" value="1"/>
</dbReference>
<comment type="similarity">
    <text evidence="1">Belongs to the anaerobic coproporphyrinogen-III oxidase family. HemW subfamily.</text>
</comment>
<evidence type="ECO:0000256" key="5">
    <source>
        <dbReference type="ARBA" id="ARBA00022723"/>
    </source>
</evidence>
<evidence type="ECO:0000256" key="2">
    <source>
        <dbReference type="ARBA" id="ARBA00017228"/>
    </source>
</evidence>
<keyword evidence="4 9" id="KW-0949">S-adenosyl-L-methionine</keyword>